<reference evidence="1" key="1">
    <citation type="submission" date="2015-12" db="EMBL/GenBank/DDBJ databases">
        <title>Gene expression during late stages of embryo sac development: a critical building block for successful pollen-pistil interactions.</title>
        <authorList>
            <person name="Liu Y."/>
            <person name="Joly V."/>
            <person name="Sabar M."/>
            <person name="Matton D.P."/>
        </authorList>
    </citation>
    <scope>NUCLEOTIDE SEQUENCE</scope>
</reference>
<proteinExistence type="predicted"/>
<organism evidence="1">
    <name type="scientific">Solanum chacoense</name>
    <name type="common">Chaco potato</name>
    <dbReference type="NCBI Taxonomy" id="4108"/>
    <lineage>
        <taxon>Eukaryota</taxon>
        <taxon>Viridiplantae</taxon>
        <taxon>Streptophyta</taxon>
        <taxon>Embryophyta</taxon>
        <taxon>Tracheophyta</taxon>
        <taxon>Spermatophyta</taxon>
        <taxon>Magnoliopsida</taxon>
        <taxon>eudicotyledons</taxon>
        <taxon>Gunneridae</taxon>
        <taxon>Pentapetalae</taxon>
        <taxon>asterids</taxon>
        <taxon>lamiids</taxon>
        <taxon>Solanales</taxon>
        <taxon>Solanaceae</taxon>
        <taxon>Solanoideae</taxon>
        <taxon>Solaneae</taxon>
        <taxon>Solanum</taxon>
    </lineage>
</organism>
<dbReference type="AlphaFoldDB" id="A0A0V0H8D1"/>
<dbReference type="EMBL" id="GEDG01024676">
    <property type="protein sequence ID" value="JAP15798.1"/>
    <property type="molecule type" value="Transcribed_RNA"/>
</dbReference>
<protein>
    <submittedName>
        <fullName evidence="1">Putative ovule protein</fullName>
    </submittedName>
</protein>
<evidence type="ECO:0000313" key="1">
    <source>
        <dbReference type="EMBL" id="JAP15798.1"/>
    </source>
</evidence>
<accession>A0A0V0H8D1</accession>
<sequence length="67" mass="7228">MNLTASLLSLPSAKMEIMASTYDASLCPPFLASQSLFNASAGQLFKKNQSSQLCTKLLYCQQSCTDS</sequence>
<name>A0A0V0H8D1_SOLCH</name>